<evidence type="ECO:0000256" key="1">
    <source>
        <dbReference type="ARBA" id="ARBA00004459"/>
    </source>
</evidence>
<dbReference type="Pfam" id="PF01514">
    <property type="entry name" value="YscJ_FliF"/>
    <property type="match status" value="1"/>
</dbReference>
<keyword evidence="4 10" id="KW-0732">Signal</keyword>
<dbReference type="RefSeq" id="WP_107152665.1">
    <property type="nucleotide sequence ID" value="NZ_PYUC01000011.1"/>
</dbReference>
<evidence type="ECO:0000256" key="10">
    <source>
        <dbReference type="RuleBase" id="RU364102"/>
    </source>
</evidence>
<proteinExistence type="inferred from homology"/>
<keyword evidence="10" id="KW-1133">Transmembrane helix</keyword>
<keyword evidence="6 10" id="KW-0472">Membrane</keyword>
<comment type="subcellular location">
    <subcellularLocation>
        <location evidence="1">Cell outer membrane</location>
        <topology evidence="1">Lipid-anchor</topology>
    </subcellularLocation>
</comment>
<keyword evidence="9 10" id="KW-0449">Lipoprotein</keyword>
<feature type="domain" description="Flagellar M-ring N-terminal" evidence="11">
    <location>
        <begin position="22"/>
        <end position="189"/>
    </location>
</feature>
<evidence type="ECO:0000256" key="7">
    <source>
        <dbReference type="ARBA" id="ARBA00023139"/>
    </source>
</evidence>
<dbReference type="Gene3D" id="3.30.300.30">
    <property type="match status" value="1"/>
</dbReference>
<dbReference type="InterPro" id="IPR003282">
    <property type="entry name" value="T3SS_SctJ"/>
</dbReference>
<keyword evidence="5" id="KW-0653">Protein transport</keyword>
<keyword evidence="7 10" id="KW-0564">Palmitate</keyword>
<keyword evidence="8 10" id="KW-0998">Cell outer membrane</keyword>
<keyword evidence="3" id="KW-0813">Transport</keyword>
<name>A0A2T3XQ66_9BURK</name>
<evidence type="ECO:0000256" key="5">
    <source>
        <dbReference type="ARBA" id="ARBA00022927"/>
    </source>
</evidence>
<dbReference type="PANTHER" id="PTHR30046">
    <property type="entry name" value="FLAGELLAR M-RING PROTEIN"/>
    <property type="match status" value="1"/>
</dbReference>
<accession>A0A2T3XQ66</accession>
<organism evidence="12 13">
    <name type="scientific">Trinickia symbiotica</name>
    <dbReference type="NCBI Taxonomy" id="863227"/>
    <lineage>
        <taxon>Bacteria</taxon>
        <taxon>Pseudomonadati</taxon>
        <taxon>Pseudomonadota</taxon>
        <taxon>Betaproteobacteria</taxon>
        <taxon>Burkholderiales</taxon>
        <taxon>Burkholderiaceae</taxon>
        <taxon>Trinickia</taxon>
    </lineage>
</organism>
<dbReference type="Proteomes" id="UP000240638">
    <property type="component" value="Unassembled WGS sequence"/>
</dbReference>
<keyword evidence="10" id="KW-0812">Transmembrane</keyword>
<dbReference type="InterPro" id="IPR006182">
    <property type="entry name" value="FliF_N_dom"/>
</dbReference>
<evidence type="ECO:0000256" key="4">
    <source>
        <dbReference type="ARBA" id="ARBA00022729"/>
    </source>
</evidence>
<dbReference type="GO" id="GO:0009306">
    <property type="term" value="P:protein secretion"/>
    <property type="evidence" value="ECO:0007669"/>
    <property type="project" value="InterPro"/>
</dbReference>
<evidence type="ECO:0000256" key="6">
    <source>
        <dbReference type="ARBA" id="ARBA00023136"/>
    </source>
</evidence>
<evidence type="ECO:0000256" key="3">
    <source>
        <dbReference type="ARBA" id="ARBA00022448"/>
    </source>
</evidence>
<dbReference type="PROSITE" id="PS51257">
    <property type="entry name" value="PROKAR_LIPOPROTEIN"/>
    <property type="match status" value="1"/>
</dbReference>
<feature type="transmembrane region" description="Helical" evidence="10">
    <location>
        <begin position="217"/>
        <end position="244"/>
    </location>
</feature>
<dbReference type="Gene3D" id="3.30.70.1530">
    <property type="entry name" value="Hypothetical protein rpa1041"/>
    <property type="match status" value="1"/>
</dbReference>
<reference evidence="12 13" key="1">
    <citation type="submission" date="2018-03" db="EMBL/GenBank/DDBJ databases">
        <title>Whole genome analyses suggest that Burkholderia sensu lato contains two further novel genera in the rhizoxinica-symbiotica group Mycetohabitans gen. nov., and Trinickia gen. nov.: implications for the evolution of diazotrophy and nodulation in the Burkholderiaceae.</title>
        <authorList>
            <person name="Estrada De Los Santos P."/>
            <person name="Palmer M."/>
            <person name="Chavez-Ramirez B."/>
            <person name="Steenkamp E.T."/>
            <person name="Hirsch A.M."/>
            <person name="Manyaka P."/>
            <person name="Maluk M."/>
            <person name="Lafos M."/>
            <person name="Crook M."/>
            <person name="Gross E."/>
            <person name="Simon M.F."/>
            <person name="Bueno Dos Reis Junior F."/>
            <person name="Poole P.S."/>
            <person name="Venter S.N."/>
            <person name="James E.K."/>
        </authorList>
    </citation>
    <scope>NUCLEOTIDE SEQUENCE [LARGE SCALE GENOMIC DNA]</scope>
    <source>
        <strain evidence="12 13">JPY-366</strain>
    </source>
</reference>
<evidence type="ECO:0000313" key="12">
    <source>
        <dbReference type="EMBL" id="PTB18607.1"/>
    </source>
</evidence>
<dbReference type="NCBIfam" id="TIGR02544">
    <property type="entry name" value="III_secr_YscJ"/>
    <property type="match status" value="1"/>
</dbReference>
<evidence type="ECO:0000256" key="2">
    <source>
        <dbReference type="ARBA" id="ARBA00009509"/>
    </source>
</evidence>
<dbReference type="PRINTS" id="PR01338">
    <property type="entry name" value="TYPE3OMKPROT"/>
</dbReference>
<dbReference type="PANTHER" id="PTHR30046:SF3">
    <property type="entry name" value="SECRETION SYSTEM APPARATUS LIPOPROTEIN SSAJ"/>
    <property type="match status" value="1"/>
</dbReference>
<sequence length="251" mass="27104">MRRHLRLGCIVLAVSLLGGCKVELYSNLPEGEANTMLALLLLRHIDAEKKILKSDTATILVDKSQFVNAIELLRQNGLPRASVVTVQDLFPSGQLVSSPAQEQAKIIFLKEQGLGNMLRGIDGVIDAQVAIAESPSPNRYDPPIPSASVFIKYSPDRNLESRETDIRNLVLKGVPGLSPANISVVMQRADYRYLPGAPHETAAASETARAHAPASSWLGGWLATLLVMATALAGAAVAASVWFFRRRRTAS</sequence>
<gene>
    <name evidence="12" type="ORF">C9I57_21560</name>
</gene>
<dbReference type="InterPro" id="IPR045851">
    <property type="entry name" value="AMP-bd_C_sf"/>
</dbReference>
<evidence type="ECO:0000313" key="13">
    <source>
        <dbReference type="Proteomes" id="UP000240638"/>
    </source>
</evidence>
<comment type="caution">
    <text evidence="12">The sequence shown here is derived from an EMBL/GenBank/DDBJ whole genome shotgun (WGS) entry which is preliminary data.</text>
</comment>
<dbReference type="EMBL" id="PYUC01000011">
    <property type="protein sequence ID" value="PTB18607.1"/>
    <property type="molecule type" value="Genomic_DNA"/>
</dbReference>
<dbReference type="InterPro" id="IPR043427">
    <property type="entry name" value="YscJ/FliF"/>
</dbReference>
<dbReference type="AlphaFoldDB" id="A0A2T3XQ66"/>
<evidence type="ECO:0000256" key="9">
    <source>
        <dbReference type="ARBA" id="ARBA00023288"/>
    </source>
</evidence>
<evidence type="ECO:0000259" key="11">
    <source>
        <dbReference type="Pfam" id="PF01514"/>
    </source>
</evidence>
<dbReference type="GO" id="GO:0009279">
    <property type="term" value="C:cell outer membrane"/>
    <property type="evidence" value="ECO:0007669"/>
    <property type="project" value="UniProtKB-SubCell"/>
</dbReference>
<protein>
    <recommendedName>
        <fullName evidence="10">Lipoprotein</fullName>
    </recommendedName>
</protein>
<evidence type="ECO:0000256" key="8">
    <source>
        <dbReference type="ARBA" id="ARBA00023237"/>
    </source>
</evidence>
<comment type="similarity">
    <text evidence="2 10">Belongs to the YscJ lipoprotein family.</text>
</comment>